<dbReference type="PANTHER" id="PTHR43685:SF2">
    <property type="entry name" value="GLYCOSYLTRANSFERASE 2-LIKE DOMAIN-CONTAINING PROTEIN"/>
    <property type="match status" value="1"/>
</dbReference>
<evidence type="ECO:0000313" key="3">
    <source>
        <dbReference type="Proteomes" id="UP000451860"/>
    </source>
</evidence>
<dbReference type="AlphaFoldDB" id="A0A7J5UR31"/>
<proteinExistence type="predicted"/>
<dbReference type="Pfam" id="PF00535">
    <property type="entry name" value="Glycos_transf_2"/>
    <property type="match status" value="1"/>
</dbReference>
<feature type="domain" description="Glycosyltransferase 2-like" evidence="1">
    <location>
        <begin position="17"/>
        <end position="149"/>
    </location>
</feature>
<comment type="caution">
    <text evidence="2">The sequence shown here is derived from an EMBL/GenBank/DDBJ whole genome shotgun (WGS) entry which is preliminary data.</text>
</comment>
<dbReference type="InterPro" id="IPR050834">
    <property type="entry name" value="Glycosyltransf_2"/>
</dbReference>
<protein>
    <submittedName>
        <fullName evidence="2">Glycosyltransferase</fullName>
    </submittedName>
</protein>
<accession>A0A7J5UR31</accession>
<reference evidence="2 3" key="1">
    <citation type="submission" date="2019-10" db="EMBL/GenBank/DDBJ databases">
        <title>Georgenia wutianyii sp. nov. and Georgenia yuyongxinii sp. nov. isolated from plateau pika (Ochotona curzoniae) in the Qinghai-Tibet plateau of China.</title>
        <authorList>
            <person name="Tian Z."/>
        </authorList>
    </citation>
    <scope>NUCLEOTIDE SEQUENCE [LARGE SCALE GENOMIC DNA]</scope>
    <source>
        <strain evidence="2 3">DSM 21501</strain>
    </source>
</reference>
<dbReference type="SUPFAM" id="SSF53448">
    <property type="entry name" value="Nucleotide-diphospho-sugar transferases"/>
    <property type="match status" value="1"/>
</dbReference>
<evidence type="ECO:0000259" key="1">
    <source>
        <dbReference type="Pfam" id="PF00535"/>
    </source>
</evidence>
<keyword evidence="3" id="KW-1185">Reference proteome</keyword>
<dbReference type="Gene3D" id="3.90.550.10">
    <property type="entry name" value="Spore Coat Polysaccharide Biosynthesis Protein SpsA, Chain A"/>
    <property type="match status" value="1"/>
</dbReference>
<dbReference type="GO" id="GO:0016740">
    <property type="term" value="F:transferase activity"/>
    <property type="evidence" value="ECO:0007669"/>
    <property type="project" value="UniProtKB-KW"/>
</dbReference>
<dbReference type="Proteomes" id="UP000451860">
    <property type="component" value="Unassembled WGS sequence"/>
</dbReference>
<organism evidence="2 3">
    <name type="scientific">Georgenia thermotolerans</name>
    <dbReference type="NCBI Taxonomy" id="527326"/>
    <lineage>
        <taxon>Bacteria</taxon>
        <taxon>Bacillati</taxon>
        <taxon>Actinomycetota</taxon>
        <taxon>Actinomycetes</taxon>
        <taxon>Micrococcales</taxon>
        <taxon>Bogoriellaceae</taxon>
        <taxon>Georgenia</taxon>
    </lineage>
</organism>
<dbReference type="InterPro" id="IPR029044">
    <property type="entry name" value="Nucleotide-diphossugar_trans"/>
</dbReference>
<dbReference type="InterPro" id="IPR001173">
    <property type="entry name" value="Glyco_trans_2-like"/>
</dbReference>
<keyword evidence="2" id="KW-0808">Transferase</keyword>
<dbReference type="OrthoDB" id="3180470at2"/>
<evidence type="ECO:0000313" key="2">
    <source>
        <dbReference type="EMBL" id="KAE8764886.1"/>
    </source>
</evidence>
<name>A0A7J5UR31_9MICO</name>
<gene>
    <name evidence="2" type="ORF">GB883_06675</name>
</gene>
<dbReference type="RefSeq" id="WP_152204322.1">
    <property type="nucleotide sequence ID" value="NZ_VUKF01000049.1"/>
</dbReference>
<dbReference type="EMBL" id="WHJE01000020">
    <property type="protein sequence ID" value="KAE8764886.1"/>
    <property type="molecule type" value="Genomic_DNA"/>
</dbReference>
<dbReference type="PANTHER" id="PTHR43685">
    <property type="entry name" value="GLYCOSYLTRANSFERASE"/>
    <property type="match status" value="1"/>
</dbReference>
<sequence>MSDVTVPPAPEGLPYVSVVVPVHNDTARLRLCLQALAAQDYPADRFEVWVVDNNSDDDPRPALPEDERFQLLRERRRGSYAARNRALPHARGEVFAFTDSDCLPHPDWLSSGVRALLREPRPDAVGGAIRIFFDHGTVPTSGPEHFEAINEFRQRKYVEEWSFAATANLFVDAPVLSRLGGFDATLQSGGDLDFGTRLGRAGGRLIYDDDTVVDHPARSTWRELGRKTVRVANGIADRSAHLGRRDALARAVNEGSGAVTIWLKVWRRNEPAPRRAVEKVRYAAAFAYVRLLRTGVHLGRFTRGR</sequence>